<dbReference type="Proteomes" id="UP000643165">
    <property type="component" value="Unassembled WGS sequence"/>
</dbReference>
<dbReference type="InterPro" id="IPR019198">
    <property type="entry name" value="Beta_propeller_containing"/>
</dbReference>
<protein>
    <recommendedName>
        <fullName evidence="5">Secreted protein containing C-terminal beta-propeller domain</fullName>
    </recommendedName>
</protein>
<sequence length="642" mass="68445">MTRGTKLAMTGGSLVALALLAGSMSVTRPAPNRPETAAAPMVPVGLVSFDSCADALTELRAAATASVGPYGFAGEAGLFGDRTAAIGGAGSKARTFAGAPADPAGRDTGAAHSTTNNHEAGADEPDLVKTDGRRIVAVTGGVLRVVDPASHRVTGRLDLTGGREELRWQEHRLLLLGDRALVLREDPPRPADALRSIRRAGATRLLLVDLVGRPLLLGTYRIQGSTVDARLTGDTARVAVRASARLTFPLASEGTDPVRTERNREVIARAGVEAWLPEYEWTAGAERHTGRVGCDRLSRPDRMTGSSTLTVLSFDLTSDRLGDGDPVAVAADADTVYGTATSLYLAGQRPTPITGTPRWRPSATEQVTDIYQFDTAAPGRPRFLAAGSVPGWLINQYALSEWAGHLRVATTTGEFQGEGTISESAVRVLRRDGGTLVPTGVVDGLGRGERIYSVRYLGPVAYVVTFRQTDPLYALNLADPAAPVVTGELKITGYSAYLHPLPGQRLLGVGQEADRQGRIKGLQVSLFDVRDPGRPDRLDQWHLPGGWSHAEHDPHAFLYRPDTGLVALPVDAGVRLLRVGDDTISEIGEVTHPFRNVRNRSQWGPQVRRSLVVGDVLWTVSEAGLRATEPDSARSLAWIAAT</sequence>
<comment type="caution">
    <text evidence="3">The sequence shown here is derived from an EMBL/GenBank/DDBJ whole genome shotgun (WGS) entry which is preliminary data.</text>
</comment>
<reference evidence="3 4" key="1">
    <citation type="submission" date="2021-01" db="EMBL/GenBank/DDBJ databases">
        <title>Whole genome shotgun sequence of Verrucosispora lutea NBRC 106530.</title>
        <authorList>
            <person name="Komaki H."/>
            <person name="Tamura T."/>
        </authorList>
    </citation>
    <scope>NUCLEOTIDE SEQUENCE [LARGE SCALE GENOMIC DNA]</scope>
    <source>
        <strain evidence="3 4">NBRC 106530</strain>
    </source>
</reference>
<dbReference type="RefSeq" id="WP_239095879.1">
    <property type="nucleotide sequence ID" value="NZ_BOPB01000012.1"/>
</dbReference>
<dbReference type="Pfam" id="PF09826">
    <property type="entry name" value="Beta_propel"/>
    <property type="match status" value="1"/>
</dbReference>
<organism evidence="3 4">
    <name type="scientific">Micromonospora lutea</name>
    <dbReference type="NCBI Taxonomy" id="419825"/>
    <lineage>
        <taxon>Bacteria</taxon>
        <taxon>Bacillati</taxon>
        <taxon>Actinomycetota</taxon>
        <taxon>Actinomycetes</taxon>
        <taxon>Micromonosporales</taxon>
        <taxon>Micromonosporaceae</taxon>
        <taxon>Micromonospora</taxon>
    </lineage>
</organism>
<evidence type="ECO:0000256" key="2">
    <source>
        <dbReference type="SAM" id="SignalP"/>
    </source>
</evidence>
<evidence type="ECO:0000256" key="1">
    <source>
        <dbReference type="SAM" id="MobiDB-lite"/>
    </source>
</evidence>
<dbReference type="EMBL" id="BOPB01000012">
    <property type="protein sequence ID" value="GIJ22075.1"/>
    <property type="molecule type" value="Genomic_DNA"/>
</dbReference>
<feature type="chain" id="PRO_5045079719" description="Secreted protein containing C-terminal beta-propeller domain" evidence="2">
    <location>
        <begin position="22"/>
        <end position="642"/>
    </location>
</feature>
<evidence type="ECO:0000313" key="3">
    <source>
        <dbReference type="EMBL" id="GIJ22075.1"/>
    </source>
</evidence>
<name>A0ABQ4IVZ2_9ACTN</name>
<evidence type="ECO:0008006" key="5">
    <source>
        <dbReference type="Google" id="ProtNLM"/>
    </source>
</evidence>
<evidence type="ECO:0000313" key="4">
    <source>
        <dbReference type="Proteomes" id="UP000643165"/>
    </source>
</evidence>
<proteinExistence type="predicted"/>
<accession>A0ABQ4IVZ2</accession>
<feature type="signal peptide" evidence="2">
    <location>
        <begin position="1"/>
        <end position="21"/>
    </location>
</feature>
<keyword evidence="4" id="KW-1185">Reference proteome</keyword>
<keyword evidence="2" id="KW-0732">Signal</keyword>
<gene>
    <name evidence="3" type="ORF">Vlu01_26990</name>
</gene>
<feature type="region of interest" description="Disordered" evidence="1">
    <location>
        <begin position="95"/>
        <end position="125"/>
    </location>
</feature>